<dbReference type="Gene3D" id="3.40.1680.10">
    <property type="entry name" value="yp_829618.1 domain like"/>
    <property type="match status" value="1"/>
</dbReference>
<dbReference type="InterPro" id="IPR056695">
    <property type="entry name" value="DUF7793"/>
</dbReference>
<dbReference type="Gene3D" id="3.40.970.30">
    <property type="entry name" value="yp_829618.1 like domains"/>
    <property type="match status" value="1"/>
</dbReference>
<organism evidence="2 3">
    <name type="scientific">Arthrobacter agilis</name>
    <dbReference type="NCBI Taxonomy" id="37921"/>
    <lineage>
        <taxon>Bacteria</taxon>
        <taxon>Bacillati</taxon>
        <taxon>Actinomycetota</taxon>
        <taxon>Actinomycetes</taxon>
        <taxon>Micrococcales</taxon>
        <taxon>Micrococcaceae</taxon>
        <taxon>Arthrobacter</taxon>
    </lineage>
</organism>
<evidence type="ECO:0000259" key="1">
    <source>
        <dbReference type="Pfam" id="PF25056"/>
    </source>
</evidence>
<dbReference type="AlphaFoldDB" id="A0A2L0UGD3"/>
<name>A0A2L0UGD3_9MICC</name>
<protein>
    <recommendedName>
        <fullName evidence="1">DUF7793 domain-containing protein</fullName>
    </recommendedName>
</protein>
<accession>A0A2L0UGD3</accession>
<dbReference type="Pfam" id="PF25056">
    <property type="entry name" value="DUF7793"/>
    <property type="match status" value="1"/>
</dbReference>
<feature type="domain" description="DUF7793" evidence="1">
    <location>
        <begin position="18"/>
        <end position="126"/>
    </location>
</feature>
<sequence length="138" mass="15346">MCSKRVGTPVELLRPFTMELRNGILSVGWAEGMSVTEADAVAFIEHAEAICRSTCPPMLVELNEMVTLSSRALNHFAKELNIGALALVGPSPVDKTIADHFTVVHNPPYPSRYFPHRNEALTWLTACSTPVRSERRWL</sequence>
<evidence type="ECO:0000313" key="2">
    <source>
        <dbReference type="EMBL" id="AUZ88268.1"/>
    </source>
</evidence>
<dbReference type="EMBL" id="CP024915">
    <property type="protein sequence ID" value="AUZ88268.1"/>
    <property type="molecule type" value="Genomic_DNA"/>
</dbReference>
<proteinExistence type="predicted"/>
<dbReference type="Proteomes" id="UP000239187">
    <property type="component" value="Chromosome"/>
</dbReference>
<gene>
    <name evidence="2" type="ORF">CVO76_11940</name>
</gene>
<evidence type="ECO:0000313" key="3">
    <source>
        <dbReference type="Proteomes" id="UP000239187"/>
    </source>
</evidence>
<reference evidence="2 3" key="1">
    <citation type="submission" date="2017-11" db="EMBL/GenBank/DDBJ databases">
        <title>Draft genome of Arthrobacter agilis strain UMCV2, a plant growth-promoting rhizobacterium and biocontrol capacity of phytopathogenic fungi.</title>
        <authorList>
            <person name="Martinez-Camara R."/>
            <person name="Santoyo G."/>
            <person name="Moreno-Hagelsieb G."/>
            <person name="Valencia-Cantero E."/>
        </authorList>
    </citation>
    <scope>NUCLEOTIDE SEQUENCE [LARGE SCALE GENOMIC DNA]</scope>
    <source>
        <strain evidence="2 3">UMCV2</strain>
    </source>
</reference>